<evidence type="ECO:0000313" key="3">
    <source>
        <dbReference type="Proteomes" id="UP000297777"/>
    </source>
</evidence>
<sequence length="98" mass="11229">MPQRKEEEEKNATSNQSTPRTPYTKPRMPRLPPNQPDRSMNSRPPVRTIGSGNAEKKVRSEKRVGFSLCALRNIALLNAGKKMERENRREKTNAVKKI</sequence>
<protein>
    <submittedName>
        <fullName evidence="2">Uncharacterized protein</fullName>
    </submittedName>
</protein>
<name>A0A4Z1EBC5_9HELO</name>
<feature type="compositionally biased region" description="Polar residues" evidence="1">
    <location>
        <begin position="12"/>
        <end position="21"/>
    </location>
</feature>
<accession>A0A4Z1EBC5</accession>
<evidence type="ECO:0000313" key="2">
    <source>
        <dbReference type="EMBL" id="TGO09525.1"/>
    </source>
</evidence>
<comment type="caution">
    <text evidence="2">The sequence shown here is derived from an EMBL/GenBank/DDBJ whole genome shotgun (WGS) entry which is preliminary data.</text>
</comment>
<evidence type="ECO:0000256" key="1">
    <source>
        <dbReference type="SAM" id="MobiDB-lite"/>
    </source>
</evidence>
<organism evidence="2 3">
    <name type="scientific">Botrytis tulipae</name>
    <dbReference type="NCBI Taxonomy" id="87230"/>
    <lineage>
        <taxon>Eukaryota</taxon>
        <taxon>Fungi</taxon>
        <taxon>Dikarya</taxon>
        <taxon>Ascomycota</taxon>
        <taxon>Pezizomycotina</taxon>
        <taxon>Leotiomycetes</taxon>
        <taxon>Helotiales</taxon>
        <taxon>Sclerotiniaceae</taxon>
        <taxon>Botrytis</taxon>
    </lineage>
</organism>
<feature type="region of interest" description="Disordered" evidence="1">
    <location>
        <begin position="1"/>
        <end position="60"/>
    </location>
</feature>
<gene>
    <name evidence="2" type="ORF">BTUL_0162g00020</name>
</gene>
<dbReference type="AlphaFoldDB" id="A0A4Z1EBC5"/>
<feature type="compositionally biased region" description="Basic and acidic residues" evidence="1">
    <location>
        <begin position="1"/>
        <end position="11"/>
    </location>
</feature>
<reference evidence="2 3" key="1">
    <citation type="submission" date="2017-12" db="EMBL/GenBank/DDBJ databases">
        <title>Comparative genomics of Botrytis spp.</title>
        <authorList>
            <person name="Valero-Jimenez C.A."/>
            <person name="Tapia P."/>
            <person name="Veloso J."/>
            <person name="Silva-Moreno E."/>
            <person name="Staats M."/>
            <person name="Valdes J.H."/>
            <person name="Van Kan J.A.L."/>
        </authorList>
    </citation>
    <scope>NUCLEOTIDE SEQUENCE [LARGE SCALE GENOMIC DNA]</scope>
    <source>
        <strain evidence="2 3">Bt9001</strain>
    </source>
</reference>
<proteinExistence type="predicted"/>
<dbReference type="Proteomes" id="UP000297777">
    <property type="component" value="Unassembled WGS sequence"/>
</dbReference>
<dbReference type="EMBL" id="PQXH01000162">
    <property type="protein sequence ID" value="TGO09525.1"/>
    <property type="molecule type" value="Genomic_DNA"/>
</dbReference>
<keyword evidence="3" id="KW-1185">Reference proteome</keyword>